<protein>
    <submittedName>
        <fullName evidence="2">Zinc finger protein 511</fullName>
    </submittedName>
</protein>
<feature type="non-terminal residue" evidence="2">
    <location>
        <position position="1"/>
    </location>
</feature>
<accession>G9KZE6</accession>
<proteinExistence type="evidence at transcript level"/>
<reference evidence="2" key="1">
    <citation type="journal article" date="2013" name="J. Virol.">
        <title>Sequencing, annotation, and characterization of the influenza ferret infectome.</title>
        <authorList>
            <person name="Leon A.J."/>
            <person name="Banner D."/>
            <person name="Xu L."/>
            <person name="Ran L."/>
            <person name="Peng Z."/>
            <person name="Yi K."/>
            <person name="Chen C."/>
            <person name="Xu F."/>
            <person name="Huang J."/>
            <person name="Zhao Z."/>
            <person name="Lin Z."/>
            <person name="Huang S.H."/>
            <person name="Fang Y."/>
            <person name="Kelvin A.A."/>
            <person name="Ross T.M."/>
            <person name="Farooqui A."/>
            <person name="Kelvin D.J."/>
        </authorList>
    </citation>
    <scope>NUCLEOTIDE SEQUENCE</scope>
    <source>
        <tissue evidence="2">Lungs</tissue>
    </source>
</reference>
<name>G9KZE6_MUSPF</name>
<organism evidence="2">
    <name type="scientific">Mustela putorius furo</name>
    <name type="common">European domestic ferret</name>
    <name type="synonym">Mustela furo</name>
    <dbReference type="NCBI Taxonomy" id="9669"/>
    <lineage>
        <taxon>Eukaryota</taxon>
        <taxon>Metazoa</taxon>
        <taxon>Chordata</taxon>
        <taxon>Craniata</taxon>
        <taxon>Vertebrata</taxon>
        <taxon>Euteleostomi</taxon>
        <taxon>Mammalia</taxon>
        <taxon>Eutheria</taxon>
        <taxon>Laurasiatheria</taxon>
        <taxon>Carnivora</taxon>
        <taxon>Caniformia</taxon>
        <taxon>Musteloidea</taxon>
        <taxon>Mustelidae</taxon>
        <taxon>Mustelinae</taxon>
        <taxon>Mustela</taxon>
    </lineage>
</organism>
<evidence type="ECO:0000256" key="1">
    <source>
        <dbReference type="SAM" id="MobiDB-lite"/>
    </source>
</evidence>
<feature type="compositionally biased region" description="Low complexity" evidence="1">
    <location>
        <begin position="38"/>
        <end position="90"/>
    </location>
</feature>
<dbReference type="AlphaFoldDB" id="G9KZE6"/>
<sequence>RTGMCSDTSTSRTCSRRCQSRPRGPGCPSSPARRRGAARCSTRWRTTSTTTTPCTETSAPSADGPSRPSTCWTSTSWSGTTRCSRSCRSG</sequence>
<dbReference type="EMBL" id="JP021677">
    <property type="protein sequence ID" value="AES10275.1"/>
    <property type="molecule type" value="mRNA"/>
</dbReference>
<feature type="region of interest" description="Disordered" evidence="1">
    <location>
        <begin position="1"/>
        <end position="90"/>
    </location>
</feature>
<feature type="compositionally biased region" description="Low complexity" evidence="1">
    <location>
        <begin position="1"/>
        <end position="13"/>
    </location>
</feature>
<evidence type="ECO:0000313" key="2">
    <source>
        <dbReference type="EMBL" id="AES10275.1"/>
    </source>
</evidence>
<feature type="non-terminal residue" evidence="2">
    <location>
        <position position="90"/>
    </location>
</feature>
<feature type="compositionally biased region" description="Low complexity" evidence="1">
    <location>
        <begin position="21"/>
        <end position="31"/>
    </location>
</feature>